<evidence type="ECO:0000256" key="4">
    <source>
        <dbReference type="ARBA" id="ARBA00015100"/>
    </source>
</evidence>
<evidence type="ECO:0000313" key="13">
    <source>
        <dbReference type="EMBL" id="HIU36512.1"/>
    </source>
</evidence>
<evidence type="ECO:0000256" key="1">
    <source>
        <dbReference type="ARBA" id="ARBA00001946"/>
    </source>
</evidence>
<dbReference type="EC" id="2.5.1.10" evidence="3"/>
<name>A0A9D1IFS3_9FIRM</name>
<evidence type="ECO:0000256" key="8">
    <source>
        <dbReference type="ARBA" id="ARBA00023229"/>
    </source>
</evidence>
<reference evidence="13" key="1">
    <citation type="submission" date="2020-10" db="EMBL/GenBank/DDBJ databases">
        <authorList>
            <person name="Gilroy R."/>
        </authorList>
    </citation>
    <scope>NUCLEOTIDE SEQUENCE</scope>
    <source>
        <strain evidence="13">ChiGjej1B1-19959</strain>
    </source>
</reference>
<evidence type="ECO:0000256" key="3">
    <source>
        <dbReference type="ARBA" id="ARBA00012439"/>
    </source>
</evidence>
<comment type="cofactor">
    <cofactor evidence="1">
        <name>Mg(2+)</name>
        <dbReference type="ChEBI" id="CHEBI:18420"/>
    </cofactor>
</comment>
<protein>
    <recommendedName>
        <fullName evidence="4">Farnesyl diphosphate synthase</fullName>
        <ecNumber evidence="3">2.5.1.10</ecNumber>
    </recommendedName>
    <alternativeName>
        <fullName evidence="10">(2E,6E)-farnesyl diphosphate synthase</fullName>
    </alternativeName>
    <alternativeName>
        <fullName evidence="9">Geranyltranstransferase</fullName>
    </alternativeName>
</protein>
<evidence type="ECO:0000256" key="2">
    <source>
        <dbReference type="ARBA" id="ARBA00006706"/>
    </source>
</evidence>
<dbReference type="InterPro" id="IPR008949">
    <property type="entry name" value="Isoprenoid_synthase_dom_sf"/>
</dbReference>
<dbReference type="SFLD" id="SFLDS00005">
    <property type="entry name" value="Isoprenoid_Synthase_Type_I"/>
    <property type="match status" value="1"/>
</dbReference>
<dbReference type="FunFam" id="1.10.600.10:FF:000001">
    <property type="entry name" value="Geranylgeranyl diphosphate synthase"/>
    <property type="match status" value="1"/>
</dbReference>
<evidence type="ECO:0000313" key="14">
    <source>
        <dbReference type="Proteomes" id="UP000824071"/>
    </source>
</evidence>
<dbReference type="PROSITE" id="PS00723">
    <property type="entry name" value="POLYPRENYL_SYNTHASE_1"/>
    <property type="match status" value="1"/>
</dbReference>
<evidence type="ECO:0000256" key="6">
    <source>
        <dbReference type="ARBA" id="ARBA00022723"/>
    </source>
</evidence>
<evidence type="ECO:0000256" key="7">
    <source>
        <dbReference type="ARBA" id="ARBA00022842"/>
    </source>
</evidence>
<gene>
    <name evidence="13" type="ORF">IAC53_07910</name>
</gene>
<organism evidence="13 14">
    <name type="scientific">Candidatus Fimenecus excrementigallinarum</name>
    <dbReference type="NCBI Taxonomy" id="2840816"/>
    <lineage>
        <taxon>Bacteria</taxon>
        <taxon>Bacillati</taxon>
        <taxon>Bacillota</taxon>
        <taxon>Clostridia</taxon>
        <taxon>Candidatus Fimenecus</taxon>
    </lineage>
</organism>
<keyword evidence="5 12" id="KW-0808">Transferase</keyword>
<reference evidence="13" key="2">
    <citation type="journal article" date="2021" name="PeerJ">
        <title>Extensive microbial diversity within the chicken gut microbiome revealed by metagenomics and culture.</title>
        <authorList>
            <person name="Gilroy R."/>
            <person name="Ravi A."/>
            <person name="Getino M."/>
            <person name="Pursley I."/>
            <person name="Horton D.L."/>
            <person name="Alikhan N.F."/>
            <person name="Baker D."/>
            <person name="Gharbi K."/>
            <person name="Hall N."/>
            <person name="Watson M."/>
            <person name="Adriaenssens E.M."/>
            <person name="Foster-Nyarko E."/>
            <person name="Jarju S."/>
            <person name="Secka A."/>
            <person name="Antonio M."/>
            <person name="Oren A."/>
            <person name="Chaudhuri R.R."/>
            <person name="La Ragione R."/>
            <person name="Hildebrand F."/>
            <person name="Pallen M.J."/>
        </authorList>
    </citation>
    <scope>NUCLEOTIDE SEQUENCE</scope>
    <source>
        <strain evidence="13">ChiGjej1B1-19959</strain>
    </source>
</reference>
<comment type="similarity">
    <text evidence="2 12">Belongs to the FPP/GGPP synthase family.</text>
</comment>
<keyword evidence="7" id="KW-0460">Magnesium</keyword>
<comment type="caution">
    <text evidence="13">The sequence shown here is derived from an EMBL/GenBank/DDBJ whole genome shotgun (WGS) entry which is preliminary data.</text>
</comment>
<dbReference type="EMBL" id="DVMW01000043">
    <property type="protein sequence ID" value="HIU36512.1"/>
    <property type="molecule type" value="Genomic_DNA"/>
</dbReference>
<evidence type="ECO:0000256" key="10">
    <source>
        <dbReference type="ARBA" id="ARBA00032873"/>
    </source>
</evidence>
<dbReference type="PANTHER" id="PTHR43281:SF1">
    <property type="entry name" value="FARNESYL DIPHOSPHATE SYNTHASE"/>
    <property type="match status" value="1"/>
</dbReference>
<keyword evidence="6" id="KW-0479">Metal-binding</keyword>
<accession>A0A9D1IFS3</accession>
<dbReference type="PROSITE" id="PS00444">
    <property type="entry name" value="POLYPRENYL_SYNTHASE_2"/>
    <property type="match status" value="1"/>
</dbReference>
<dbReference type="GO" id="GO:0004337">
    <property type="term" value="F:(2E,6E)-farnesyl diphosphate synthase activity"/>
    <property type="evidence" value="ECO:0007669"/>
    <property type="project" value="UniProtKB-EC"/>
</dbReference>
<evidence type="ECO:0000256" key="12">
    <source>
        <dbReference type="RuleBase" id="RU004466"/>
    </source>
</evidence>
<dbReference type="InterPro" id="IPR053378">
    <property type="entry name" value="Prenyl_diphosphate_synthase"/>
</dbReference>
<dbReference type="AlphaFoldDB" id="A0A9D1IFS3"/>
<proteinExistence type="inferred from homology"/>
<keyword evidence="8" id="KW-0414">Isoprene biosynthesis</keyword>
<dbReference type="NCBIfam" id="NF045485">
    <property type="entry name" value="FPPsyn"/>
    <property type="match status" value="1"/>
</dbReference>
<sequence length="290" mass="31132">MTEMQAALEKIERALRAYLEIPAEGQEAVLEAMRYSVQNGGKRVRPVLTLAFCRAAGGQEEAAVPFACAVEMIHTYSLIHDDLPCMDNDDWRRGKPSCHKRFGEDTALLAGDGLLTLAFRTLTDAPIAPEEICRAVALLSDCAGVRGMIGGQVLDLASESGVPDRALLEKIDRLKTGALIEAACVLGCIAAGVRDAAVLEAARSYAHSVGLAFQIVDDILDVTSTREELGKPVGSDDKNEKITFVRLLGLDGCKTLVLDLTERAQAALSAFPGDTSFLRDFAAELAARRK</sequence>
<comment type="catalytic activity">
    <reaction evidence="11">
        <text>isopentenyl diphosphate + (2E)-geranyl diphosphate = (2E,6E)-farnesyl diphosphate + diphosphate</text>
        <dbReference type="Rhea" id="RHEA:19361"/>
        <dbReference type="ChEBI" id="CHEBI:33019"/>
        <dbReference type="ChEBI" id="CHEBI:58057"/>
        <dbReference type="ChEBI" id="CHEBI:128769"/>
        <dbReference type="ChEBI" id="CHEBI:175763"/>
        <dbReference type="EC" id="2.5.1.10"/>
    </reaction>
</comment>
<dbReference type="Pfam" id="PF00348">
    <property type="entry name" value="polyprenyl_synt"/>
    <property type="match status" value="1"/>
</dbReference>
<dbReference type="CDD" id="cd00685">
    <property type="entry name" value="Trans_IPPS_HT"/>
    <property type="match status" value="1"/>
</dbReference>
<dbReference type="InterPro" id="IPR000092">
    <property type="entry name" value="Polyprenyl_synt"/>
</dbReference>
<evidence type="ECO:0000256" key="9">
    <source>
        <dbReference type="ARBA" id="ARBA00032380"/>
    </source>
</evidence>
<evidence type="ECO:0000256" key="11">
    <source>
        <dbReference type="ARBA" id="ARBA00049399"/>
    </source>
</evidence>
<dbReference type="GO" id="GO:0005737">
    <property type="term" value="C:cytoplasm"/>
    <property type="evidence" value="ECO:0007669"/>
    <property type="project" value="UniProtKB-ARBA"/>
</dbReference>
<evidence type="ECO:0000256" key="5">
    <source>
        <dbReference type="ARBA" id="ARBA00022679"/>
    </source>
</evidence>
<dbReference type="Gene3D" id="1.10.600.10">
    <property type="entry name" value="Farnesyl Diphosphate Synthase"/>
    <property type="match status" value="1"/>
</dbReference>
<dbReference type="SFLD" id="SFLDG01017">
    <property type="entry name" value="Polyprenyl_Transferase_Like"/>
    <property type="match status" value="1"/>
</dbReference>
<dbReference type="SUPFAM" id="SSF48576">
    <property type="entry name" value="Terpenoid synthases"/>
    <property type="match status" value="1"/>
</dbReference>
<dbReference type="GO" id="GO:0016114">
    <property type="term" value="P:terpenoid biosynthetic process"/>
    <property type="evidence" value="ECO:0007669"/>
    <property type="project" value="UniProtKB-ARBA"/>
</dbReference>
<dbReference type="Proteomes" id="UP000824071">
    <property type="component" value="Unassembled WGS sequence"/>
</dbReference>
<dbReference type="InterPro" id="IPR033749">
    <property type="entry name" value="Polyprenyl_synt_CS"/>
</dbReference>
<dbReference type="PANTHER" id="PTHR43281">
    <property type="entry name" value="FARNESYL DIPHOSPHATE SYNTHASE"/>
    <property type="match status" value="1"/>
</dbReference>
<dbReference type="GO" id="GO:0046872">
    <property type="term" value="F:metal ion binding"/>
    <property type="evidence" value="ECO:0007669"/>
    <property type="project" value="UniProtKB-KW"/>
</dbReference>